<reference evidence="5" key="3">
    <citation type="journal article" date="2016" name="Genome Announc.">
        <title>Revised genome sequence of the purple photosynthetic bacterium Blastochloris viridis.</title>
        <authorList>
            <person name="Liu L.N."/>
            <person name="Faulkner M."/>
            <person name="Liu X."/>
            <person name="Huang F."/>
            <person name="Darby A.C."/>
            <person name="Hall N."/>
        </authorList>
    </citation>
    <scope>NUCLEOTIDE SEQUENCE [LARGE SCALE GENOMIC DNA]</scope>
    <source>
        <strain evidence="5">ATCC 19567 / DSM 133 / F</strain>
    </source>
</reference>
<dbReference type="AlphaFoldDB" id="A0A0H5BF73"/>
<evidence type="ECO:0000313" key="5">
    <source>
        <dbReference type="Proteomes" id="UP000065734"/>
    </source>
</evidence>
<dbReference type="InterPro" id="IPR021796">
    <property type="entry name" value="Tll0287-like_dom"/>
</dbReference>
<dbReference type="STRING" id="1079.BVIR_1475"/>
<feature type="domain" description="Tll0287-like" evidence="2">
    <location>
        <begin position="52"/>
        <end position="190"/>
    </location>
</feature>
<protein>
    <submittedName>
        <fullName evidence="3">Cytochrome c family protein</fullName>
    </submittedName>
</protein>
<name>A0A0H5BF73_BLAVI</name>
<dbReference type="EMBL" id="AP014854">
    <property type="protein sequence ID" value="BAS00871.1"/>
    <property type="molecule type" value="Genomic_DNA"/>
</dbReference>
<reference evidence="3" key="1">
    <citation type="journal article" date="2015" name="Genome Announc.">
        <title>Complete Genome Sequence of the Bacteriochlorophyll b-Producing Photosynthetic Bacterium Blastochloris viridis.</title>
        <authorList>
            <person name="Tsukatani Y."/>
            <person name="Hirose Y."/>
            <person name="Harada J."/>
            <person name="Misawa N."/>
            <person name="Mori K."/>
            <person name="Inoue K."/>
            <person name="Tamiaki H."/>
        </authorList>
    </citation>
    <scope>NUCLEOTIDE SEQUENCE [LARGE SCALE GENOMIC DNA]</scope>
    <source>
        <strain evidence="3">DSM 133</strain>
    </source>
</reference>
<keyword evidence="5" id="KW-1185">Reference proteome</keyword>
<dbReference type="KEGG" id="bvr:BVIR_1475"/>
<gene>
    <name evidence="3" type="ORF">BV133_3277</name>
    <name evidence="4" type="ORF">BVIRIDIS_09200</name>
</gene>
<sequence>MPHKTAYVIVALAAAAALVAASVRERAEARLALEAKAAALTKDFAGTLLGALKGAVESSGTVGAVAFCGKEAPGIAADASNRSGWIMSRTSLKPRNPAAAPDAYERAVMTDFAARVAAGAPAATLKRAEIVEQNGGRVFRYIQAIPTGELCLSCHGSNLKPEVSAKIGELYPADQATGFKQGDMRGVFTLSKTL</sequence>
<accession>A0A0H5BF73</accession>
<feature type="chain" id="PRO_5014229132" evidence="1">
    <location>
        <begin position="21"/>
        <end position="194"/>
    </location>
</feature>
<feature type="signal peptide" evidence="1">
    <location>
        <begin position="1"/>
        <end position="20"/>
    </location>
</feature>
<dbReference type="RefSeq" id="WP_055037077.1">
    <property type="nucleotide sequence ID" value="NZ_AP014854.2"/>
</dbReference>
<proteinExistence type="predicted"/>
<dbReference type="OrthoDB" id="9797588at2"/>
<keyword evidence="1" id="KW-0732">Signal</keyword>
<dbReference type="Pfam" id="PF11845">
    <property type="entry name" value="Tll0287-like"/>
    <property type="match status" value="1"/>
</dbReference>
<evidence type="ECO:0000256" key="1">
    <source>
        <dbReference type="SAM" id="SignalP"/>
    </source>
</evidence>
<dbReference type="Proteomes" id="UP000065734">
    <property type="component" value="Chromosome I"/>
</dbReference>
<evidence type="ECO:0000259" key="2">
    <source>
        <dbReference type="Pfam" id="PF11845"/>
    </source>
</evidence>
<organism evidence="4 5">
    <name type="scientific">Blastochloris viridis</name>
    <name type="common">Rhodopseudomonas viridis</name>
    <dbReference type="NCBI Taxonomy" id="1079"/>
    <lineage>
        <taxon>Bacteria</taxon>
        <taxon>Pseudomonadati</taxon>
        <taxon>Pseudomonadota</taxon>
        <taxon>Alphaproteobacteria</taxon>
        <taxon>Hyphomicrobiales</taxon>
        <taxon>Blastochloridaceae</taxon>
        <taxon>Blastochloris</taxon>
    </lineage>
</organism>
<dbReference type="EMBL" id="LN907867">
    <property type="protein sequence ID" value="CUU41921.1"/>
    <property type="molecule type" value="Genomic_DNA"/>
</dbReference>
<evidence type="ECO:0000313" key="4">
    <source>
        <dbReference type="EMBL" id="CUU41921.1"/>
    </source>
</evidence>
<evidence type="ECO:0000313" key="3">
    <source>
        <dbReference type="EMBL" id="BAS00871.1"/>
    </source>
</evidence>
<reference evidence="4" key="2">
    <citation type="submission" date="2015-11" db="EMBL/GenBank/DDBJ databases">
        <authorList>
            <person name="Zhang Y."/>
            <person name="Guo Z."/>
        </authorList>
    </citation>
    <scope>NUCLEOTIDE SEQUENCE</scope>
    <source>
        <strain evidence="4">1</strain>
    </source>
</reference>